<evidence type="ECO:0008006" key="3">
    <source>
        <dbReference type="Google" id="ProtNLM"/>
    </source>
</evidence>
<organism evidence="1 2">
    <name type="scientific">Lederbergia wuyishanensis</name>
    <dbReference type="NCBI Taxonomy" id="1347903"/>
    <lineage>
        <taxon>Bacteria</taxon>
        <taxon>Bacillati</taxon>
        <taxon>Bacillota</taxon>
        <taxon>Bacilli</taxon>
        <taxon>Bacillales</taxon>
        <taxon>Bacillaceae</taxon>
        <taxon>Lederbergia</taxon>
    </lineage>
</organism>
<gene>
    <name evidence="1" type="ORF">J2S14_002600</name>
</gene>
<reference evidence="1 2" key="1">
    <citation type="submission" date="2023-07" db="EMBL/GenBank/DDBJ databases">
        <title>Genomic Encyclopedia of Type Strains, Phase IV (KMG-IV): sequencing the most valuable type-strain genomes for metagenomic binning, comparative biology and taxonomic classification.</title>
        <authorList>
            <person name="Goeker M."/>
        </authorList>
    </citation>
    <scope>NUCLEOTIDE SEQUENCE [LARGE SCALE GENOMIC DNA]</scope>
    <source>
        <strain evidence="1 2">DSM 27848</strain>
    </source>
</reference>
<accession>A0ABU0D5V0</accession>
<keyword evidence="2" id="KW-1185">Reference proteome</keyword>
<dbReference type="RefSeq" id="WP_244681952.1">
    <property type="nucleotide sequence ID" value="NZ_JALIRM010000009.1"/>
</dbReference>
<proteinExistence type="predicted"/>
<dbReference type="EMBL" id="JAUSUO010000006">
    <property type="protein sequence ID" value="MDQ0343765.1"/>
    <property type="molecule type" value="Genomic_DNA"/>
</dbReference>
<dbReference type="Proteomes" id="UP001232343">
    <property type="component" value="Unassembled WGS sequence"/>
</dbReference>
<name>A0ABU0D5V0_9BACI</name>
<sequence>MIDLYSVEKRMELDEKERQRNADRAWMLSNKKHKSHVKRRLVSARELINIRIRISIEIQR</sequence>
<protein>
    <recommendedName>
        <fullName evidence="3">Ribosomal protein S14</fullName>
    </recommendedName>
</protein>
<evidence type="ECO:0000313" key="1">
    <source>
        <dbReference type="EMBL" id="MDQ0343765.1"/>
    </source>
</evidence>
<evidence type="ECO:0000313" key="2">
    <source>
        <dbReference type="Proteomes" id="UP001232343"/>
    </source>
</evidence>
<comment type="caution">
    <text evidence="1">The sequence shown here is derived from an EMBL/GenBank/DDBJ whole genome shotgun (WGS) entry which is preliminary data.</text>
</comment>